<dbReference type="InterPro" id="IPR000073">
    <property type="entry name" value="AB_hydrolase_1"/>
</dbReference>
<dbReference type="Proteomes" id="UP001370348">
    <property type="component" value="Chromosome"/>
</dbReference>
<protein>
    <submittedName>
        <fullName evidence="2">Alpha/beta hydrolase</fullName>
    </submittedName>
</protein>
<dbReference type="SUPFAM" id="SSF53474">
    <property type="entry name" value="alpha/beta-Hydrolases"/>
    <property type="match status" value="1"/>
</dbReference>
<dbReference type="EMBL" id="CP089984">
    <property type="protein sequence ID" value="WXB14773.1"/>
    <property type="molecule type" value="Genomic_DNA"/>
</dbReference>
<evidence type="ECO:0000259" key="1">
    <source>
        <dbReference type="Pfam" id="PF12697"/>
    </source>
</evidence>
<proteinExistence type="predicted"/>
<dbReference type="InterPro" id="IPR052897">
    <property type="entry name" value="Sec-Metab_Biosynth_Hydrolase"/>
</dbReference>
<dbReference type="PANTHER" id="PTHR37017:SF11">
    <property type="entry name" value="ESTERASE_LIPASE_THIOESTERASE DOMAIN-CONTAINING PROTEIN"/>
    <property type="match status" value="1"/>
</dbReference>
<accession>A0ABZ2LY46</accession>
<keyword evidence="3" id="KW-1185">Reference proteome</keyword>
<dbReference type="Pfam" id="PF12697">
    <property type="entry name" value="Abhydrolase_6"/>
    <property type="match status" value="1"/>
</dbReference>
<dbReference type="InterPro" id="IPR029058">
    <property type="entry name" value="AB_hydrolase_fold"/>
</dbReference>
<feature type="domain" description="AB hydrolase-1" evidence="1">
    <location>
        <begin position="5"/>
        <end position="215"/>
    </location>
</feature>
<name>A0ABZ2LY46_9BACT</name>
<gene>
    <name evidence="2" type="ORF">LZC94_44010</name>
</gene>
<sequence length="222" mass="24313">MSTYVLIHGAGGSAWDWHLVEPELRARGHEVIAMDLPCDDDSTGLSEYADAVIAAIGGRTDLIVVGHSLGGFTAPLVCDRVPVQRLVFLAGMIPKPGETPGEWWAASGYERMAREQEAKGERATDEVALFMHDVPPELLAEATRRGRNQSGTPMEKPWPLQTWPSVPTSFVLCRDDRFFPASFLRQLAKERLGITADEIDGSHCVYLSRPAELAARLAAYAP</sequence>
<dbReference type="Gene3D" id="3.40.50.1820">
    <property type="entry name" value="alpha/beta hydrolase"/>
    <property type="match status" value="1"/>
</dbReference>
<organism evidence="2 3">
    <name type="scientific">Pendulispora albinea</name>
    <dbReference type="NCBI Taxonomy" id="2741071"/>
    <lineage>
        <taxon>Bacteria</taxon>
        <taxon>Pseudomonadati</taxon>
        <taxon>Myxococcota</taxon>
        <taxon>Myxococcia</taxon>
        <taxon>Myxococcales</taxon>
        <taxon>Sorangiineae</taxon>
        <taxon>Pendulisporaceae</taxon>
        <taxon>Pendulispora</taxon>
    </lineage>
</organism>
<dbReference type="RefSeq" id="WP_394824398.1">
    <property type="nucleotide sequence ID" value="NZ_CP089984.1"/>
</dbReference>
<dbReference type="GO" id="GO:0016787">
    <property type="term" value="F:hydrolase activity"/>
    <property type="evidence" value="ECO:0007669"/>
    <property type="project" value="UniProtKB-KW"/>
</dbReference>
<reference evidence="2 3" key="1">
    <citation type="submission" date="2021-12" db="EMBL/GenBank/DDBJ databases">
        <title>Discovery of the Pendulisporaceae a myxobacterial family with distinct sporulation behavior and unique specialized metabolism.</title>
        <authorList>
            <person name="Garcia R."/>
            <person name="Popoff A."/>
            <person name="Bader C.D."/>
            <person name="Loehr J."/>
            <person name="Walesch S."/>
            <person name="Walt C."/>
            <person name="Boldt J."/>
            <person name="Bunk B."/>
            <person name="Haeckl F.J.F.P.J."/>
            <person name="Gunesch A.P."/>
            <person name="Birkelbach J."/>
            <person name="Nuebel U."/>
            <person name="Pietschmann T."/>
            <person name="Bach T."/>
            <person name="Mueller R."/>
        </authorList>
    </citation>
    <scope>NUCLEOTIDE SEQUENCE [LARGE SCALE GENOMIC DNA]</scope>
    <source>
        <strain evidence="2 3">MSr11954</strain>
    </source>
</reference>
<evidence type="ECO:0000313" key="2">
    <source>
        <dbReference type="EMBL" id="WXB14773.1"/>
    </source>
</evidence>
<dbReference type="PANTHER" id="PTHR37017">
    <property type="entry name" value="AB HYDROLASE-1 DOMAIN-CONTAINING PROTEIN-RELATED"/>
    <property type="match status" value="1"/>
</dbReference>
<evidence type="ECO:0000313" key="3">
    <source>
        <dbReference type="Proteomes" id="UP001370348"/>
    </source>
</evidence>
<keyword evidence="2" id="KW-0378">Hydrolase</keyword>